<dbReference type="RefSeq" id="WP_284348838.1">
    <property type="nucleotide sequence ID" value="NZ_BRXS01000001.1"/>
</dbReference>
<dbReference type="InterPro" id="IPR002563">
    <property type="entry name" value="Flavin_Rdtase-like_dom"/>
</dbReference>
<evidence type="ECO:0000259" key="2">
    <source>
        <dbReference type="SMART" id="SM00903"/>
    </source>
</evidence>
<protein>
    <submittedName>
        <fullName evidence="3">Flavin reductase</fullName>
    </submittedName>
</protein>
<evidence type="ECO:0000313" key="3">
    <source>
        <dbReference type="EMBL" id="GLC24388.1"/>
    </source>
</evidence>
<dbReference type="PANTHER" id="PTHR30466:SF1">
    <property type="entry name" value="FMN REDUCTASE (NADH) RUTF"/>
    <property type="match status" value="1"/>
</dbReference>
<evidence type="ECO:0000313" key="4">
    <source>
        <dbReference type="Proteomes" id="UP001161325"/>
    </source>
</evidence>
<dbReference type="Gene3D" id="2.30.110.10">
    <property type="entry name" value="Electron Transport, Fmn-binding Protein, Chain A"/>
    <property type="match status" value="1"/>
</dbReference>
<name>A0AA37V9F7_9BACT</name>
<dbReference type="SMART" id="SM00903">
    <property type="entry name" value="Flavin_Reduct"/>
    <property type="match status" value="1"/>
</dbReference>
<dbReference type="GO" id="GO:0042602">
    <property type="term" value="F:riboflavin reductase (NADPH) activity"/>
    <property type="evidence" value="ECO:0007669"/>
    <property type="project" value="TreeGrafter"/>
</dbReference>
<dbReference type="InterPro" id="IPR012349">
    <property type="entry name" value="Split_barrel_FMN-bd"/>
</dbReference>
<dbReference type="GO" id="GO:0006208">
    <property type="term" value="P:pyrimidine nucleobase catabolic process"/>
    <property type="evidence" value="ECO:0007669"/>
    <property type="project" value="TreeGrafter"/>
</dbReference>
<reference evidence="3" key="1">
    <citation type="submission" date="2022-08" db="EMBL/GenBank/DDBJ databases">
        <title>Draft genome sequencing of Roseisolibacter agri AW1220.</title>
        <authorList>
            <person name="Tobiishi Y."/>
            <person name="Tonouchi A."/>
        </authorList>
    </citation>
    <scope>NUCLEOTIDE SEQUENCE</scope>
    <source>
        <strain evidence="3">AW1220</strain>
    </source>
</reference>
<feature type="domain" description="Flavin reductase like" evidence="2">
    <location>
        <begin position="36"/>
        <end position="180"/>
    </location>
</feature>
<proteinExistence type="predicted"/>
<sequence>MIAPSDPSNRLPVDGAAPDLALPRPAVDPDAFRSVLGRFATGVTIVTALDAQGRDHGMTVSAFCSLSLEPPLVLACIDRAATMHDLLVDGTPLAINVLSAGQEALSRRFASGDPPNRFDGIGYTRGALGVAVLDDVLAWLECRVVARHPGGDHTIVVGHVEAVGTRHERPLLYYRSGYATLER</sequence>
<accession>A0AA37V9F7</accession>
<dbReference type="SUPFAM" id="SSF50475">
    <property type="entry name" value="FMN-binding split barrel"/>
    <property type="match status" value="1"/>
</dbReference>
<gene>
    <name evidence="3" type="ORF">rosag_09010</name>
</gene>
<keyword evidence="4" id="KW-1185">Reference proteome</keyword>
<dbReference type="AlphaFoldDB" id="A0AA37V9F7"/>
<dbReference type="EMBL" id="BRXS01000001">
    <property type="protein sequence ID" value="GLC24388.1"/>
    <property type="molecule type" value="Genomic_DNA"/>
</dbReference>
<dbReference type="PANTHER" id="PTHR30466">
    <property type="entry name" value="FLAVIN REDUCTASE"/>
    <property type="match status" value="1"/>
</dbReference>
<comment type="caution">
    <text evidence="3">The sequence shown here is derived from an EMBL/GenBank/DDBJ whole genome shotgun (WGS) entry which is preliminary data.</text>
</comment>
<dbReference type="GO" id="GO:0010181">
    <property type="term" value="F:FMN binding"/>
    <property type="evidence" value="ECO:0007669"/>
    <property type="project" value="InterPro"/>
</dbReference>
<keyword evidence="1" id="KW-0560">Oxidoreductase</keyword>
<dbReference type="Proteomes" id="UP001161325">
    <property type="component" value="Unassembled WGS sequence"/>
</dbReference>
<dbReference type="InterPro" id="IPR050268">
    <property type="entry name" value="NADH-dep_flavin_reductase"/>
</dbReference>
<evidence type="ECO:0000256" key="1">
    <source>
        <dbReference type="ARBA" id="ARBA00023002"/>
    </source>
</evidence>
<dbReference type="Pfam" id="PF01613">
    <property type="entry name" value="Flavin_Reduct"/>
    <property type="match status" value="1"/>
</dbReference>
<organism evidence="3 4">
    <name type="scientific">Roseisolibacter agri</name>
    <dbReference type="NCBI Taxonomy" id="2014610"/>
    <lineage>
        <taxon>Bacteria</taxon>
        <taxon>Pseudomonadati</taxon>
        <taxon>Gemmatimonadota</taxon>
        <taxon>Gemmatimonadia</taxon>
        <taxon>Gemmatimonadales</taxon>
        <taxon>Gemmatimonadaceae</taxon>
        <taxon>Roseisolibacter</taxon>
    </lineage>
</organism>